<evidence type="ECO:0000256" key="5">
    <source>
        <dbReference type="SAM" id="Phobius"/>
    </source>
</evidence>
<dbReference type="SMART" id="SM00304">
    <property type="entry name" value="HAMP"/>
    <property type="match status" value="1"/>
</dbReference>
<dbReference type="SMART" id="SM00283">
    <property type="entry name" value="MA"/>
    <property type="match status" value="1"/>
</dbReference>
<evidence type="ECO:0000259" key="7">
    <source>
        <dbReference type="PROSITE" id="PS50885"/>
    </source>
</evidence>
<dbReference type="Proteomes" id="UP001205560">
    <property type="component" value="Unassembled WGS sequence"/>
</dbReference>
<feature type="domain" description="Methyl-accepting transducer" evidence="6">
    <location>
        <begin position="179"/>
        <end position="408"/>
    </location>
</feature>
<keyword evidence="9" id="KW-1185">Reference proteome</keyword>
<protein>
    <submittedName>
        <fullName evidence="8">Methyl-accepting chemotaxis protein</fullName>
    </submittedName>
</protein>
<dbReference type="Gene3D" id="1.10.287.950">
    <property type="entry name" value="Methyl-accepting chemotaxis protein"/>
    <property type="match status" value="1"/>
</dbReference>
<evidence type="ECO:0000256" key="3">
    <source>
        <dbReference type="PROSITE-ProRule" id="PRU00284"/>
    </source>
</evidence>
<sequence length="434" mass="46085">MEQHRDRYLQRLQALDALLGSRADFAKARDGLRQMAKELDRPRKYREAHEMAGYANFLVNECSPLRRRIVVDLNQVIKSIEAELDVASQSVDAVTQQSTWIVVGISAAAVVLAALLAAGVTLSVTRPIRRACAFAEAVERGDLTGQLHADARDELGTMMRTLDRMRLGLEGIVREVRDGATSISLVTGEISAGNTDLSRRTEAQAASLEQTAASMETLTSTVRQNADTARAAGGAAVSASSVASEGGQVMHAVVEKMWTIDAAAARIVDIVGVIDGIAFQTNILALNAAVEAARAGEQGRGFAVVAGEVRTLAQRSATAAKEIKTLIEASTTAIASGSALVDKAGQTMAHIVEDVTRLADTIQNMGHASESQALHVREINQAMCHVDGLTQQNAALVEQASAAAQSLQEQSQRLAAQVDKFRTSERATPVLALA</sequence>
<comment type="caution">
    <text evidence="8">The sequence shown here is derived from an EMBL/GenBank/DDBJ whole genome shotgun (WGS) entry which is preliminary data.</text>
</comment>
<dbReference type="PRINTS" id="PR00260">
    <property type="entry name" value="CHEMTRNSDUCR"/>
</dbReference>
<feature type="coiled-coil region" evidence="4">
    <location>
        <begin position="397"/>
        <end position="424"/>
    </location>
</feature>
<dbReference type="SUPFAM" id="SSF58104">
    <property type="entry name" value="Methyl-accepting chemotaxis protein (MCP) signaling domain"/>
    <property type="match status" value="1"/>
</dbReference>
<keyword evidence="5" id="KW-0812">Transmembrane</keyword>
<comment type="similarity">
    <text evidence="2">Belongs to the methyl-accepting chemotaxis (MCP) protein family.</text>
</comment>
<dbReference type="CDD" id="cd11386">
    <property type="entry name" value="MCP_signal"/>
    <property type="match status" value="1"/>
</dbReference>
<dbReference type="PANTHER" id="PTHR43531:SF14">
    <property type="entry name" value="METHYL-ACCEPTING CHEMOTAXIS PROTEIN I-RELATED"/>
    <property type="match status" value="1"/>
</dbReference>
<keyword evidence="4" id="KW-0175">Coiled coil</keyword>
<evidence type="ECO:0000256" key="4">
    <source>
        <dbReference type="SAM" id="Coils"/>
    </source>
</evidence>
<dbReference type="InterPro" id="IPR004089">
    <property type="entry name" value="MCPsignal_dom"/>
</dbReference>
<reference evidence="8 9" key="1">
    <citation type="submission" date="2022-08" db="EMBL/GenBank/DDBJ databases">
        <title>Reclassification of Massilia species as members of the genera Telluria, Duganella, Pseudoduganella, Mokoshia gen. nov. and Zemynaea gen. nov. using orthogonal and non-orthogonal genome-based approaches.</title>
        <authorList>
            <person name="Bowman J.P."/>
        </authorList>
    </citation>
    <scope>NUCLEOTIDE SEQUENCE [LARGE SCALE GENOMIC DNA]</scope>
    <source>
        <strain evidence="8 9">LMG 28164</strain>
    </source>
</reference>
<evidence type="ECO:0000313" key="9">
    <source>
        <dbReference type="Proteomes" id="UP001205560"/>
    </source>
</evidence>
<dbReference type="PANTHER" id="PTHR43531">
    <property type="entry name" value="PROTEIN ICFG"/>
    <property type="match status" value="1"/>
</dbReference>
<dbReference type="InterPro" id="IPR004090">
    <property type="entry name" value="Chemotax_Me-accpt_rcpt"/>
</dbReference>
<dbReference type="EMBL" id="JANUGX010000002">
    <property type="protein sequence ID" value="MCS0588014.1"/>
    <property type="molecule type" value="Genomic_DNA"/>
</dbReference>
<dbReference type="Pfam" id="PF00672">
    <property type="entry name" value="HAMP"/>
    <property type="match status" value="1"/>
</dbReference>
<dbReference type="Pfam" id="PF00015">
    <property type="entry name" value="MCPsignal"/>
    <property type="match status" value="1"/>
</dbReference>
<proteinExistence type="inferred from homology"/>
<feature type="transmembrane region" description="Helical" evidence="5">
    <location>
        <begin position="100"/>
        <end position="122"/>
    </location>
</feature>
<keyword evidence="5" id="KW-1133">Transmembrane helix</keyword>
<dbReference type="InterPro" id="IPR051310">
    <property type="entry name" value="MCP_chemotaxis"/>
</dbReference>
<dbReference type="PROSITE" id="PS50111">
    <property type="entry name" value="CHEMOTAXIS_TRANSDUC_2"/>
    <property type="match status" value="1"/>
</dbReference>
<feature type="domain" description="HAMP" evidence="7">
    <location>
        <begin position="122"/>
        <end position="174"/>
    </location>
</feature>
<evidence type="ECO:0000313" key="8">
    <source>
        <dbReference type="EMBL" id="MCS0588014.1"/>
    </source>
</evidence>
<dbReference type="InterPro" id="IPR003660">
    <property type="entry name" value="HAMP_dom"/>
</dbReference>
<evidence type="ECO:0000259" key="6">
    <source>
        <dbReference type="PROSITE" id="PS50111"/>
    </source>
</evidence>
<accession>A0ABT2A1F0</accession>
<keyword evidence="5" id="KW-0472">Membrane</keyword>
<evidence type="ECO:0000256" key="1">
    <source>
        <dbReference type="ARBA" id="ARBA00022481"/>
    </source>
</evidence>
<keyword evidence="3" id="KW-0807">Transducer</keyword>
<dbReference type="CDD" id="cd06225">
    <property type="entry name" value="HAMP"/>
    <property type="match status" value="1"/>
</dbReference>
<name>A0ABT2A1F0_9BURK</name>
<dbReference type="PROSITE" id="PS50885">
    <property type="entry name" value="HAMP"/>
    <property type="match status" value="1"/>
</dbReference>
<organism evidence="8 9">
    <name type="scientific">Massilia norwichensis</name>
    <dbReference type="NCBI Taxonomy" id="1442366"/>
    <lineage>
        <taxon>Bacteria</taxon>
        <taxon>Pseudomonadati</taxon>
        <taxon>Pseudomonadota</taxon>
        <taxon>Betaproteobacteria</taxon>
        <taxon>Burkholderiales</taxon>
        <taxon>Oxalobacteraceae</taxon>
        <taxon>Telluria group</taxon>
        <taxon>Massilia</taxon>
    </lineage>
</organism>
<evidence type="ECO:0000256" key="2">
    <source>
        <dbReference type="ARBA" id="ARBA00029447"/>
    </source>
</evidence>
<keyword evidence="1" id="KW-0488">Methylation</keyword>
<gene>
    <name evidence="8" type="ORF">NX782_02215</name>
</gene>